<dbReference type="Proteomes" id="UP000499080">
    <property type="component" value="Unassembled WGS sequence"/>
</dbReference>
<comment type="caution">
    <text evidence="5">The sequence shown here is derived from an EMBL/GenBank/DDBJ whole genome shotgun (WGS) entry which is preliminary data.</text>
</comment>
<gene>
    <name evidence="5" type="ORF">AVEN_147745_1</name>
    <name evidence="2" type="ORF">AVEN_253781_1</name>
    <name evidence="3" type="ORF">AVEN_29730_1</name>
    <name evidence="4" type="ORF">AVEN_61752_1</name>
</gene>
<evidence type="ECO:0000313" key="6">
    <source>
        <dbReference type="Proteomes" id="UP000499080"/>
    </source>
</evidence>
<evidence type="ECO:0000313" key="2">
    <source>
        <dbReference type="EMBL" id="GBN39189.1"/>
    </source>
</evidence>
<feature type="region of interest" description="Disordered" evidence="1">
    <location>
        <begin position="1"/>
        <end position="44"/>
    </location>
</feature>
<accession>A0A4Y2NMH7</accession>
<evidence type="ECO:0000313" key="4">
    <source>
        <dbReference type="EMBL" id="GBN39201.1"/>
    </source>
</evidence>
<sequence length="101" mass="11247">MQKYPQRRGLPKKGVTRKFGEGVSSSSSDRCSELRSKSQNSLRAASERIVNKTYLNSNSDKNNFCYGLRTSANETFSSTTLEIIDDIIALPQKLPAKQLGM</sequence>
<evidence type="ECO:0000313" key="5">
    <source>
        <dbReference type="EMBL" id="GBN39227.1"/>
    </source>
</evidence>
<dbReference type="EMBL" id="BGPR01128249">
    <property type="protein sequence ID" value="GBN39189.1"/>
    <property type="molecule type" value="Genomic_DNA"/>
</dbReference>
<keyword evidence="6" id="KW-1185">Reference proteome</keyword>
<name>A0A4Y2NMH7_ARAVE</name>
<dbReference type="EMBL" id="BGPR01128252">
    <property type="protein sequence ID" value="GBN39194.1"/>
    <property type="molecule type" value="Genomic_DNA"/>
</dbReference>
<evidence type="ECO:0000256" key="1">
    <source>
        <dbReference type="SAM" id="MobiDB-lite"/>
    </source>
</evidence>
<proteinExistence type="predicted"/>
<dbReference type="EMBL" id="BGPR01128254">
    <property type="protein sequence ID" value="GBN39201.1"/>
    <property type="molecule type" value="Genomic_DNA"/>
</dbReference>
<dbReference type="AlphaFoldDB" id="A0A4Y2NMH7"/>
<dbReference type="EMBL" id="BGPR01128262">
    <property type="protein sequence ID" value="GBN39227.1"/>
    <property type="molecule type" value="Genomic_DNA"/>
</dbReference>
<protein>
    <submittedName>
        <fullName evidence="5">Uncharacterized protein</fullName>
    </submittedName>
</protein>
<feature type="compositionally biased region" description="Basic residues" evidence="1">
    <location>
        <begin position="1"/>
        <end position="16"/>
    </location>
</feature>
<organism evidence="5 6">
    <name type="scientific">Araneus ventricosus</name>
    <name type="common">Orbweaver spider</name>
    <name type="synonym">Epeira ventricosa</name>
    <dbReference type="NCBI Taxonomy" id="182803"/>
    <lineage>
        <taxon>Eukaryota</taxon>
        <taxon>Metazoa</taxon>
        <taxon>Ecdysozoa</taxon>
        <taxon>Arthropoda</taxon>
        <taxon>Chelicerata</taxon>
        <taxon>Arachnida</taxon>
        <taxon>Araneae</taxon>
        <taxon>Araneomorphae</taxon>
        <taxon>Entelegynae</taxon>
        <taxon>Araneoidea</taxon>
        <taxon>Araneidae</taxon>
        <taxon>Araneus</taxon>
    </lineage>
</organism>
<evidence type="ECO:0000313" key="3">
    <source>
        <dbReference type="EMBL" id="GBN39194.1"/>
    </source>
</evidence>
<reference evidence="5 6" key="1">
    <citation type="journal article" date="2019" name="Sci. Rep.">
        <title>Orb-weaving spider Araneus ventricosus genome elucidates the spidroin gene catalogue.</title>
        <authorList>
            <person name="Kono N."/>
            <person name="Nakamura H."/>
            <person name="Ohtoshi R."/>
            <person name="Moran D.A.P."/>
            <person name="Shinohara A."/>
            <person name="Yoshida Y."/>
            <person name="Fujiwara M."/>
            <person name="Mori M."/>
            <person name="Tomita M."/>
            <person name="Arakawa K."/>
        </authorList>
    </citation>
    <scope>NUCLEOTIDE SEQUENCE [LARGE SCALE GENOMIC DNA]</scope>
</reference>